<dbReference type="KEGG" id="cprv:CYPRO_0370"/>
<dbReference type="Proteomes" id="UP000254808">
    <property type="component" value="Chromosome"/>
</dbReference>
<name>A0A345UGQ6_9BACT</name>
<proteinExistence type="predicted"/>
<sequence>MVDNTAKVMQRKNSTHPYTDQTGAYANAESGPETSADNLTRIASRFFRKLALLQT</sequence>
<keyword evidence="3" id="KW-1185">Reference proteome</keyword>
<reference evidence="2 3" key="1">
    <citation type="submission" date="2018-03" db="EMBL/GenBank/DDBJ databases">
        <title>Phenotypic and genomic properties of Cyclonatronum proteinivorum gen. nov., sp. nov., a haloalkaliphilic bacteroidete from soda lakes possessing Na+-translocating rhodopsin.</title>
        <authorList>
            <person name="Toshchakov S.V."/>
            <person name="Korzhenkov A."/>
            <person name="Samarov N.I."/>
            <person name="Kublanov I.V."/>
            <person name="Muntyan M.S."/>
            <person name="Sorokin D.Y."/>
        </authorList>
    </citation>
    <scope>NUCLEOTIDE SEQUENCE [LARGE SCALE GENOMIC DNA]</scope>
    <source>
        <strain evidence="2 3">Omega</strain>
    </source>
</reference>
<protein>
    <submittedName>
        <fullName evidence="2">Uncharacterized protein</fullName>
    </submittedName>
</protein>
<feature type="compositionally biased region" description="Polar residues" evidence="1">
    <location>
        <begin position="15"/>
        <end position="24"/>
    </location>
</feature>
<gene>
    <name evidence="2" type="ORF">CYPRO_0370</name>
</gene>
<feature type="region of interest" description="Disordered" evidence="1">
    <location>
        <begin position="1"/>
        <end position="36"/>
    </location>
</feature>
<organism evidence="2 3">
    <name type="scientific">Cyclonatronum proteinivorum</name>
    <dbReference type="NCBI Taxonomy" id="1457365"/>
    <lineage>
        <taxon>Bacteria</taxon>
        <taxon>Pseudomonadati</taxon>
        <taxon>Balneolota</taxon>
        <taxon>Balneolia</taxon>
        <taxon>Balneolales</taxon>
        <taxon>Cyclonatronaceae</taxon>
        <taxon>Cyclonatronum</taxon>
    </lineage>
</organism>
<accession>A0A345UGQ6</accession>
<evidence type="ECO:0000256" key="1">
    <source>
        <dbReference type="SAM" id="MobiDB-lite"/>
    </source>
</evidence>
<evidence type="ECO:0000313" key="2">
    <source>
        <dbReference type="EMBL" id="AXI99657.1"/>
    </source>
</evidence>
<dbReference type="AlphaFoldDB" id="A0A345UGQ6"/>
<evidence type="ECO:0000313" key="3">
    <source>
        <dbReference type="Proteomes" id="UP000254808"/>
    </source>
</evidence>
<dbReference type="EMBL" id="CP027806">
    <property type="protein sequence ID" value="AXI99657.1"/>
    <property type="molecule type" value="Genomic_DNA"/>
</dbReference>